<gene>
    <name evidence="3" type="ORF">GA0116959_101208</name>
</gene>
<dbReference type="InterPro" id="IPR008910">
    <property type="entry name" value="MSC_TM_helix"/>
</dbReference>
<evidence type="ECO:0000256" key="2">
    <source>
        <dbReference type="SAM" id="MobiDB-lite"/>
    </source>
</evidence>
<feature type="transmembrane region" description="Helical" evidence="1">
    <location>
        <begin position="341"/>
        <end position="363"/>
    </location>
</feature>
<keyword evidence="1" id="KW-0812">Transmembrane</keyword>
<feature type="transmembrane region" description="Helical" evidence="1">
    <location>
        <begin position="255"/>
        <end position="278"/>
    </location>
</feature>
<dbReference type="AlphaFoldDB" id="A0A1C4GRU0"/>
<feature type="transmembrane region" description="Helical" evidence="1">
    <location>
        <begin position="383"/>
        <end position="404"/>
    </location>
</feature>
<reference evidence="3 4" key="1">
    <citation type="submission" date="2016-08" db="EMBL/GenBank/DDBJ databases">
        <authorList>
            <person name="Seilhamer J.J."/>
        </authorList>
    </citation>
    <scope>NUCLEOTIDE SEQUENCE [LARGE SCALE GENOMIC DNA]</scope>
    <source>
        <strain evidence="3 4">ANC 4874</strain>
    </source>
</reference>
<keyword evidence="1" id="KW-1003">Cell membrane</keyword>
<dbReference type="Proteomes" id="UP000243661">
    <property type="component" value="Unassembled WGS sequence"/>
</dbReference>
<feature type="compositionally biased region" description="Basic and acidic residues" evidence="2">
    <location>
        <begin position="489"/>
        <end position="500"/>
    </location>
</feature>
<dbReference type="OrthoDB" id="1411407at2"/>
<keyword evidence="1" id="KW-0407">Ion channel</keyword>
<proteinExistence type="inferred from homology"/>
<keyword evidence="1" id="KW-0472">Membrane</keyword>
<keyword evidence="1" id="KW-0813">Transport</keyword>
<comment type="similarity">
    <text evidence="1">Belongs to the MscS (TC 1.A.23) family.</text>
</comment>
<feature type="transmembrane region" description="Helical" evidence="1">
    <location>
        <begin position="77"/>
        <end position="98"/>
    </location>
</feature>
<comment type="caution">
    <text evidence="1">Lacks conserved residue(s) required for the propagation of feature annotation.</text>
</comment>
<evidence type="ECO:0000313" key="3">
    <source>
        <dbReference type="EMBL" id="SCC70864.1"/>
    </source>
</evidence>
<dbReference type="NCBIfam" id="NF033912">
    <property type="entry name" value="msc"/>
    <property type="match status" value="1"/>
</dbReference>
<feature type="transmembrane region" description="Helical" evidence="1">
    <location>
        <begin position="203"/>
        <end position="224"/>
    </location>
</feature>
<comment type="function">
    <text evidence="1">Mechanosensitive channel that participates in the regulation of osmotic pressure changes within the cell, opening in response to stretch forces in the membrane lipid bilayer, without the need for other proteins. Contributes to normal resistance to hypoosmotic shock. Forms an ion channel of 1.0 nanosiemens conductance with a slight preference for anions.</text>
</comment>
<dbReference type="EMBL" id="FMBK01000001">
    <property type="protein sequence ID" value="SCC70864.1"/>
    <property type="molecule type" value="Genomic_DNA"/>
</dbReference>
<sequence length="564" mass="61219">MNEYFSGGPRGGEFDAMYYWNQFHPILSAIAILLIGWIVALILAAAVKKVLQKLGTNQKLSSTTGHRSNVESILSRVIFWLVMIVAVVGALNVLNLTSVSGPFSNMLQQFLLFIPQLLAAIVVGFIGWIVANLVKVGLQKLLDRTQLDEKLSADVGVSPISQNISDIVYWLILLLFLPIVLSILGLNGLLFPIQNMLNDVVSFLPNIFIAGVIVFVGYILAKIVRGIVEGLIRSLNLQQQAQKIGLFKSSNLPQVLGSFIFAIIIITSLIIAFEALGIDAISQPATAMLYEIMNAIPHIIAAGLILILAYVVSRFVANLVVEVVAGTGVDEIPAKLDVQRFLGTTKVSCIVGYLIVFFTMLFAVSEAANRLGFEQVSGLISMFIHFGANILLGAVIFMVGFWLANLVANVIGRGEYNSSRWLANLVRILIMGLVVAMGLRAMGIADSIVNLAFGLTLGAVAVAFAIAFGLGGRQPAERVLTNLIDKAKEKAKEPNPHHEPSVQQDIAPLTEQVDSSVITDEYHHIDTLPTEVDVDPTHKPFNNPYGSTGEAEKDIDIRPQDDLK</sequence>
<evidence type="ECO:0000256" key="1">
    <source>
        <dbReference type="RuleBase" id="RU369025"/>
    </source>
</evidence>
<feature type="transmembrane region" description="Helical" evidence="1">
    <location>
        <begin position="425"/>
        <end position="445"/>
    </location>
</feature>
<feature type="transmembrane region" description="Helical" evidence="1">
    <location>
        <begin position="451"/>
        <end position="470"/>
    </location>
</feature>
<feature type="region of interest" description="Disordered" evidence="2">
    <location>
        <begin position="528"/>
        <end position="564"/>
    </location>
</feature>
<name>A0A1C4GRU0_9GAMM</name>
<feature type="transmembrane region" description="Helical" evidence="1">
    <location>
        <begin position="298"/>
        <end position="321"/>
    </location>
</feature>
<dbReference type="PANTHER" id="PTHR30221:SF1">
    <property type="entry name" value="SMALL-CONDUCTANCE MECHANOSENSITIVE CHANNEL"/>
    <property type="match status" value="1"/>
</dbReference>
<dbReference type="Pfam" id="PF05552">
    <property type="entry name" value="MS_channel_1st_1"/>
    <property type="match status" value="4"/>
</dbReference>
<dbReference type="GO" id="GO:0005886">
    <property type="term" value="C:plasma membrane"/>
    <property type="evidence" value="ECO:0007669"/>
    <property type="project" value="UniProtKB-SubCell"/>
</dbReference>
<dbReference type="RefSeq" id="WP_092717408.1">
    <property type="nucleotide sequence ID" value="NZ_FMBK01000001.1"/>
</dbReference>
<comment type="subcellular location">
    <subcellularLocation>
        <location evidence="1">Cell inner membrane</location>
        <topology evidence="1">Multi-pass membrane protein</topology>
    </subcellularLocation>
</comment>
<feature type="region of interest" description="Disordered" evidence="2">
    <location>
        <begin position="489"/>
        <end position="509"/>
    </location>
</feature>
<feature type="transmembrane region" description="Helical" evidence="1">
    <location>
        <begin position="167"/>
        <end position="191"/>
    </location>
</feature>
<protein>
    <recommendedName>
        <fullName evidence="1">Small-conductance mechanosensitive channel</fullName>
    </recommendedName>
</protein>
<dbReference type="PANTHER" id="PTHR30221">
    <property type="entry name" value="SMALL-CONDUCTANCE MECHANOSENSITIVE CHANNEL"/>
    <property type="match status" value="1"/>
</dbReference>
<evidence type="ECO:0000313" key="4">
    <source>
        <dbReference type="Proteomes" id="UP000243661"/>
    </source>
</evidence>
<keyword evidence="1" id="KW-1133">Transmembrane helix</keyword>
<dbReference type="Gene3D" id="1.10.287.1260">
    <property type="match status" value="3"/>
</dbReference>
<accession>A0A1C4GRU0</accession>
<organism evidence="3 4">
    <name type="scientific">Acinetobacter albensis</name>
    <dbReference type="NCBI Taxonomy" id="1673609"/>
    <lineage>
        <taxon>Bacteria</taxon>
        <taxon>Pseudomonadati</taxon>
        <taxon>Pseudomonadota</taxon>
        <taxon>Gammaproteobacteria</taxon>
        <taxon>Moraxellales</taxon>
        <taxon>Moraxellaceae</taxon>
        <taxon>Acinetobacter</taxon>
    </lineage>
</organism>
<feature type="compositionally biased region" description="Basic and acidic residues" evidence="2">
    <location>
        <begin position="550"/>
        <end position="564"/>
    </location>
</feature>
<comment type="subunit">
    <text evidence="1">Homoheptamer.</text>
</comment>
<dbReference type="GO" id="GO:0008381">
    <property type="term" value="F:mechanosensitive monoatomic ion channel activity"/>
    <property type="evidence" value="ECO:0007669"/>
    <property type="project" value="InterPro"/>
</dbReference>
<keyword evidence="1" id="KW-0997">Cell inner membrane</keyword>
<feature type="transmembrane region" description="Helical" evidence="1">
    <location>
        <begin position="26"/>
        <end position="47"/>
    </location>
</feature>
<keyword evidence="1" id="KW-0406">Ion transport</keyword>
<dbReference type="InterPro" id="IPR045275">
    <property type="entry name" value="MscS_archaea/bacteria_type"/>
</dbReference>
<feature type="transmembrane region" description="Helical" evidence="1">
    <location>
        <begin position="110"/>
        <end position="134"/>
    </location>
</feature>